<dbReference type="Proteomes" id="UP000586827">
    <property type="component" value="Unassembled WGS sequence"/>
</dbReference>
<dbReference type="EMBL" id="JABELX010000007">
    <property type="protein sequence ID" value="NNH72433.1"/>
    <property type="molecule type" value="Genomic_DNA"/>
</dbReference>
<comment type="caution">
    <text evidence="1">The sequence shown here is derived from an EMBL/GenBank/DDBJ whole genome shotgun (WGS) entry which is preliminary data.</text>
</comment>
<accession>A0A849C0Z7</accession>
<evidence type="ECO:0000313" key="2">
    <source>
        <dbReference type="Proteomes" id="UP000586827"/>
    </source>
</evidence>
<organism evidence="1 2">
    <name type="scientific">Nocardia uniformis</name>
    <dbReference type="NCBI Taxonomy" id="53432"/>
    <lineage>
        <taxon>Bacteria</taxon>
        <taxon>Bacillati</taxon>
        <taxon>Actinomycetota</taxon>
        <taxon>Actinomycetes</taxon>
        <taxon>Mycobacteriales</taxon>
        <taxon>Nocardiaceae</taxon>
        <taxon>Nocardia</taxon>
    </lineage>
</organism>
<dbReference type="RefSeq" id="WP_067519211.1">
    <property type="nucleotide sequence ID" value="NZ_JABELX010000007.1"/>
</dbReference>
<keyword evidence="2" id="KW-1185">Reference proteome</keyword>
<dbReference type="AlphaFoldDB" id="A0A849C0Z7"/>
<gene>
    <name evidence="1" type="ORF">HLB23_21660</name>
</gene>
<evidence type="ECO:0000313" key="1">
    <source>
        <dbReference type="EMBL" id="NNH72433.1"/>
    </source>
</evidence>
<protein>
    <submittedName>
        <fullName evidence="1">Uncharacterized protein</fullName>
    </submittedName>
</protein>
<sequence>MSNSIDSRYWAHYPAKRNFESGEAPTTVVRRRELPDRVYDESFRVWGGWAPTSALYDATDPRPSSVPHLVEISDAEADEVLAARFGIAAASQQTESAIQVPKLSVSEADSLRAHWDRAVHTDAETAACLDEILAPLTPTRDARRATEFASMKSLDSLHRQLAVMRSEGVSLPTALSTINDIVRYTLVFDTEQYTSSTELISALLARRGYTVVPGSEANSWSHSRYKDYRAVWTAPDSDIRIEIQFHTPPSLGARESNQHLHEFARQSELWPTTTGYGSAEFVRYSSWWCIPTSPENGQAVATLLGYGSIEEALRDLVAAPTRLAYLLDLPADDLRGLVQLRQLIANFARSPQLPHGSRTQDIATATNALTRALIPEIDDPDGTAEIFGVVTNDLSDAIIEVHRTARLLTASAIIHRGDLDDHPPLPTPAPPATAQGAVAAAVLGLPDTRALRHNPSRAAYRLAYLLGVPAHDPTALLVLSTLLETFVEKAYIPPLGHTDELVEETDRVAGAATPIDPDLYREAAAGFGLPDFLEDSSGIYRICSRAAVFLFKSVLIRSID</sequence>
<proteinExistence type="predicted"/>
<reference evidence="1 2" key="1">
    <citation type="submission" date="2020-05" db="EMBL/GenBank/DDBJ databases">
        <title>MicrobeNet Type strains.</title>
        <authorList>
            <person name="Nicholson A.C."/>
        </authorList>
    </citation>
    <scope>NUCLEOTIDE SEQUENCE [LARGE SCALE GENOMIC DNA]</scope>
    <source>
        <strain evidence="1 2">JCM 3224</strain>
    </source>
</reference>
<name>A0A849C0Z7_9NOCA</name>